<evidence type="ECO:0000256" key="2">
    <source>
        <dbReference type="ARBA" id="ARBA00004664"/>
    </source>
</evidence>
<feature type="domain" description="N-(5'phosphoribosyl) anthranilate isomerase (PRAI)" evidence="10">
    <location>
        <begin position="5"/>
        <end position="201"/>
    </location>
</feature>
<evidence type="ECO:0000313" key="11">
    <source>
        <dbReference type="EMBL" id="MCF3946216.1"/>
    </source>
</evidence>
<dbReference type="EC" id="5.3.1.24" evidence="3 9"/>
<gene>
    <name evidence="9" type="primary">trpF</name>
    <name evidence="11" type="ORF">L2A60_05910</name>
</gene>
<organism evidence="11 12">
    <name type="scientific">Acidiphilium iwatense</name>
    <dbReference type="NCBI Taxonomy" id="768198"/>
    <lineage>
        <taxon>Bacteria</taxon>
        <taxon>Pseudomonadati</taxon>
        <taxon>Pseudomonadota</taxon>
        <taxon>Alphaproteobacteria</taxon>
        <taxon>Acetobacterales</taxon>
        <taxon>Acidocellaceae</taxon>
        <taxon>Acidiphilium</taxon>
    </lineage>
</organism>
<proteinExistence type="inferred from homology"/>
<dbReference type="InterPro" id="IPR044643">
    <property type="entry name" value="TrpF_fam"/>
</dbReference>
<keyword evidence="5 9" id="KW-0028">Amino-acid biosynthesis</keyword>
<evidence type="ECO:0000313" key="12">
    <source>
        <dbReference type="Proteomes" id="UP001521209"/>
    </source>
</evidence>
<dbReference type="HAMAP" id="MF_00135">
    <property type="entry name" value="PRAI"/>
    <property type="match status" value="1"/>
</dbReference>
<dbReference type="InterPro" id="IPR013785">
    <property type="entry name" value="Aldolase_TIM"/>
</dbReference>
<keyword evidence="6 9" id="KW-0822">Tryptophan biosynthesis</keyword>
<dbReference type="Proteomes" id="UP001521209">
    <property type="component" value="Unassembled WGS sequence"/>
</dbReference>
<reference evidence="11 12" key="1">
    <citation type="submission" date="2022-01" db="EMBL/GenBank/DDBJ databases">
        <authorList>
            <person name="Won M."/>
            <person name="Kim S.-J."/>
            <person name="Kwon S.-W."/>
        </authorList>
    </citation>
    <scope>NUCLEOTIDE SEQUENCE [LARGE SCALE GENOMIC DNA]</scope>
    <source>
        <strain evidence="11 12">KCTC 23505</strain>
    </source>
</reference>
<evidence type="ECO:0000256" key="3">
    <source>
        <dbReference type="ARBA" id="ARBA00012572"/>
    </source>
</evidence>
<dbReference type="InterPro" id="IPR011060">
    <property type="entry name" value="RibuloseP-bd_barrel"/>
</dbReference>
<comment type="similarity">
    <text evidence="9">Belongs to the TrpF family.</text>
</comment>
<keyword evidence="12" id="KW-1185">Reference proteome</keyword>
<dbReference type="InterPro" id="IPR001240">
    <property type="entry name" value="PRAI_dom"/>
</dbReference>
<dbReference type="GO" id="GO:0016853">
    <property type="term" value="F:isomerase activity"/>
    <property type="evidence" value="ECO:0007669"/>
    <property type="project" value="UniProtKB-KW"/>
</dbReference>
<dbReference type="PANTHER" id="PTHR42894:SF1">
    <property type="entry name" value="N-(5'-PHOSPHORIBOSYL)ANTHRANILATE ISOMERASE"/>
    <property type="match status" value="1"/>
</dbReference>
<evidence type="ECO:0000256" key="8">
    <source>
        <dbReference type="ARBA" id="ARBA00023235"/>
    </source>
</evidence>
<evidence type="ECO:0000256" key="5">
    <source>
        <dbReference type="ARBA" id="ARBA00022605"/>
    </source>
</evidence>
<dbReference type="SUPFAM" id="SSF51366">
    <property type="entry name" value="Ribulose-phoshate binding barrel"/>
    <property type="match status" value="1"/>
</dbReference>
<dbReference type="EMBL" id="JAKGBZ010000008">
    <property type="protein sequence ID" value="MCF3946216.1"/>
    <property type="molecule type" value="Genomic_DNA"/>
</dbReference>
<evidence type="ECO:0000256" key="4">
    <source>
        <dbReference type="ARBA" id="ARBA00022272"/>
    </source>
</evidence>
<name>A0ABS9DU08_9PROT</name>
<comment type="catalytic activity">
    <reaction evidence="1 9">
        <text>N-(5-phospho-beta-D-ribosyl)anthranilate = 1-(2-carboxyphenylamino)-1-deoxy-D-ribulose 5-phosphate</text>
        <dbReference type="Rhea" id="RHEA:21540"/>
        <dbReference type="ChEBI" id="CHEBI:18277"/>
        <dbReference type="ChEBI" id="CHEBI:58613"/>
        <dbReference type="EC" id="5.3.1.24"/>
    </reaction>
</comment>
<accession>A0ABS9DU08</accession>
<comment type="caution">
    <text evidence="11">The sequence shown here is derived from an EMBL/GenBank/DDBJ whole genome shotgun (WGS) entry which is preliminary data.</text>
</comment>
<evidence type="ECO:0000259" key="10">
    <source>
        <dbReference type="Pfam" id="PF00697"/>
    </source>
</evidence>
<sequence length="205" mass="21322">MTARVKICGINSRSAYRASVDAGADWVGFVFFPHSPRYVTAEQARAIATEDGPPRVGLFVDPDAAVIASVLDTVRLDILQLYAGEKTCRAMRARFGLKVWRAVGVASAADLPDSDEGLDGFIIESKMPPNASRPGGNAAAFDWTIAKGWAAPAPWLLAGGLTPTNVAGAIAASGTAAVDVSSGVETAPGEKSPALIHDFIRAAKT</sequence>
<keyword evidence="8 9" id="KW-0413">Isomerase</keyword>
<keyword evidence="7 9" id="KW-0057">Aromatic amino acid biosynthesis</keyword>
<comment type="pathway">
    <text evidence="2 9">Amino-acid biosynthesis; L-tryptophan biosynthesis; L-tryptophan from chorismate: step 3/5.</text>
</comment>
<dbReference type="Pfam" id="PF00697">
    <property type="entry name" value="PRAI"/>
    <property type="match status" value="1"/>
</dbReference>
<evidence type="ECO:0000256" key="9">
    <source>
        <dbReference type="HAMAP-Rule" id="MF_00135"/>
    </source>
</evidence>
<evidence type="ECO:0000256" key="1">
    <source>
        <dbReference type="ARBA" id="ARBA00001164"/>
    </source>
</evidence>
<dbReference type="CDD" id="cd00405">
    <property type="entry name" value="PRAI"/>
    <property type="match status" value="1"/>
</dbReference>
<evidence type="ECO:0000256" key="7">
    <source>
        <dbReference type="ARBA" id="ARBA00023141"/>
    </source>
</evidence>
<protein>
    <recommendedName>
        <fullName evidence="4 9">N-(5'-phosphoribosyl)anthranilate isomerase</fullName>
        <shortName evidence="9">PRAI</shortName>
        <ecNumber evidence="3 9">5.3.1.24</ecNumber>
    </recommendedName>
</protein>
<dbReference type="Gene3D" id="3.20.20.70">
    <property type="entry name" value="Aldolase class I"/>
    <property type="match status" value="1"/>
</dbReference>
<evidence type="ECO:0000256" key="6">
    <source>
        <dbReference type="ARBA" id="ARBA00022822"/>
    </source>
</evidence>
<dbReference type="RefSeq" id="WP_235703452.1">
    <property type="nucleotide sequence ID" value="NZ_JAKGBZ010000008.1"/>
</dbReference>
<dbReference type="PANTHER" id="PTHR42894">
    <property type="entry name" value="N-(5'-PHOSPHORIBOSYL)ANTHRANILATE ISOMERASE"/>
    <property type="match status" value="1"/>
</dbReference>